<keyword evidence="5" id="KW-0418">Kinase</keyword>
<keyword evidence="6" id="KW-0067">ATP-binding</keyword>
<sequence>MGDYGKVYKGFIDDPTTISVAIKRVNIDSRAGFHELKTELLLLLQLRQSNLVPLIGYCLDHQQMILVYQFIFNGNLGEQLYGTNHDNPLPWKQRLRISIGVARVLHYLHTGLKHTIIHRNVKPSNILLDEKWEPKLADFASYKLGPPSLSKALIRVDSSPYYSVVQSSILGIRLLKTLEQRHLLEWVRKCKREGTINEIVDPYLMGKIAQECFKKYVDIATSCVQKKGKNRPTIGEVEVILEHAMELQESADAARKDVDPGGDHYNYPIVDYTCSAFPPEPEPEESVPDSDITATIWEKF</sequence>
<keyword evidence="11" id="KW-1185">Reference proteome</keyword>
<dbReference type="InterPro" id="IPR011009">
    <property type="entry name" value="Kinase-like_dom_sf"/>
</dbReference>
<dbReference type="InterPro" id="IPR001245">
    <property type="entry name" value="Ser-Thr/Tyr_kinase_cat_dom"/>
</dbReference>
<organism evidence="10 11">
    <name type="scientific">Quercus lobata</name>
    <name type="common">Valley oak</name>
    <dbReference type="NCBI Taxonomy" id="97700"/>
    <lineage>
        <taxon>Eukaryota</taxon>
        <taxon>Viridiplantae</taxon>
        <taxon>Streptophyta</taxon>
        <taxon>Embryophyta</taxon>
        <taxon>Tracheophyta</taxon>
        <taxon>Spermatophyta</taxon>
        <taxon>Magnoliopsida</taxon>
        <taxon>eudicotyledons</taxon>
        <taxon>Gunneridae</taxon>
        <taxon>Pentapetalae</taxon>
        <taxon>rosids</taxon>
        <taxon>fabids</taxon>
        <taxon>Fagales</taxon>
        <taxon>Fagaceae</taxon>
        <taxon>Quercus</taxon>
    </lineage>
</organism>
<dbReference type="InterPro" id="IPR000719">
    <property type="entry name" value="Prot_kinase_dom"/>
</dbReference>
<dbReference type="AlphaFoldDB" id="A0A7N2LT40"/>
<dbReference type="GO" id="GO:0009506">
    <property type="term" value="C:plasmodesma"/>
    <property type="evidence" value="ECO:0007669"/>
    <property type="project" value="TreeGrafter"/>
</dbReference>
<dbReference type="EMBL" id="LRBV02000005">
    <property type="status" value="NOT_ANNOTATED_CDS"/>
    <property type="molecule type" value="Genomic_DNA"/>
</dbReference>
<evidence type="ECO:0000256" key="2">
    <source>
        <dbReference type="ARBA" id="ARBA00022527"/>
    </source>
</evidence>
<dbReference type="Gene3D" id="1.10.510.10">
    <property type="entry name" value="Transferase(Phosphotransferase) domain 1"/>
    <property type="match status" value="2"/>
</dbReference>
<keyword evidence="4" id="KW-0547">Nucleotide-binding</keyword>
<dbReference type="EnsemblPlants" id="QL05p061267:mrna">
    <property type="protein sequence ID" value="QL05p061267:mrna"/>
    <property type="gene ID" value="QL05p061267"/>
</dbReference>
<dbReference type="GO" id="GO:0005524">
    <property type="term" value="F:ATP binding"/>
    <property type="evidence" value="ECO:0007669"/>
    <property type="project" value="UniProtKB-KW"/>
</dbReference>
<comment type="catalytic activity">
    <reaction evidence="8">
        <text>L-seryl-[protein] + ATP = O-phospho-L-seryl-[protein] + ADP + H(+)</text>
        <dbReference type="Rhea" id="RHEA:17989"/>
        <dbReference type="Rhea" id="RHEA-COMP:9863"/>
        <dbReference type="Rhea" id="RHEA-COMP:11604"/>
        <dbReference type="ChEBI" id="CHEBI:15378"/>
        <dbReference type="ChEBI" id="CHEBI:29999"/>
        <dbReference type="ChEBI" id="CHEBI:30616"/>
        <dbReference type="ChEBI" id="CHEBI:83421"/>
        <dbReference type="ChEBI" id="CHEBI:456216"/>
        <dbReference type="EC" id="2.7.11.1"/>
    </reaction>
</comment>
<dbReference type="Proteomes" id="UP000594261">
    <property type="component" value="Chromosome 5"/>
</dbReference>
<evidence type="ECO:0000256" key="4">
    <source>
        <dbReference type="ARBA" id="ARBA00022741"/>
    </source>
</evidence>
<dbReference type="PROSITE" id="PS50011">
    <property type="entry name" value="PROTEIN_KINASE_DOM"/>
    <property type="match status" value="1"/>
</dbReference>
<proteinExistence type="predicted"/>
<comment type="catalytic activity">
    <reaction evidence="7">
        <text>L-threonyl-[protein] + ATP = O-phospho-L-threonyl-[protein] + ADP + H(+)</text>
        <dbReference type="Rhea" id="RHEA:46608"/>
        <dbReference type="Rhea" id="RHEA-COMP:11060"/>
        <dbReference type="Rhea" id="RHEA-COMP:11605"/>
        <dbReference type="ChEBI" id="CHEBI:15378"/>
        <dbReference type="ChEBI" id="CHEBI:30013"/>
        <dbReference type="ChEBI" id="CHEBI:30616"/>
        <dbReference type="ChEBI" id="CHEBI:61977"/>
        <dbReference type="ChEBI" id="CHEBI:456216"/>
        <dbReference type="EC" id="2.7.11.1"/>
    </reaction>
</comment>
<dbReference type="EC" id="2.7.11.1" evidence="1"/>
<dbReference type="FunFam" id="1.10.510.10:FF:001023">
    <property type="entry name" value="Os07g0541700 protein"/>
    <property type="match status" value="1"/>
</dbReference>
<accession>A0A7N2LT40</accession>
<dbReference type="Pfam" id="PF07714">
    <property type="entry name" value="PK_Tyr_Ser-Thr"/>
    <property type="match status" value="1"/>
</dbReference>
<protein>
    <recommendedName>
        <fullName evidence="1">non-specific serine/threonine protein kinase</fullName>
        <ecNumber evidence="1">2.7.11.1</ecNumber>
    </recommendedName>
</protein>
<keyword evidence="3" id="KW-0808">Transferase</keyword>
<evidence type="ECO:0000256" key="8">
    <source>
        <dbReference type="ARBA" id="ARBA00048679"/>
    </source>
</evidence>
<name>A0A7N2LT40_QUELO</name>
<evidence type="ECO:0000259" key="9">
    <source>
        <dbReference type="PROSITE" id="PS50011"/>
    </source>
</evidence>
<feature type="domain" description="Protein kinase" evidence="9">
    <location>
        <begin position="1"/>
        <end position="300"/>
    </location>
</feature>
<dbReference type="PANTHER" id="PTHR27003">
    <property type="entry name" value="OS07G0166700 PROTEIN"/>
    <property type="match status" value="1"/>
</dbReference>
<evidence type="ECO:0000256" key="1">
    <source>
        <dbReference type="ARBA" id="ARBA00012513"/>
    </source>
</evidence>
<dbReference type="SUPFAM" id="SSF56112">
    <property type="entry name" value="Protein kinase-like (PK-like)"/>
    <property type="match status" value="1"/>
</dbReference>
<reference evidence="10 11" key="1">
    <citation type="journal article" date="2016" name="G3 (Bethesda)">
        <title>First Draft Assembly and Annotation of the Genome of a California Endemic Oak Quercus lobata Nee (Fagaceae).</title>
        <authorList>
            <person name="Sork V.L."/>
            <person name="Fitz-Gibbon S.T."/>
            <person name="Puiu D."/>
            <person name="Crepeau M."/>
            <person name="Gugger P.F."/>
            <person name="Sherman R."/>
            <person name="Stevens K."/>
            <person name="Langley C.H."/>
            <person name="Pellegrini M."/>
            <person name="Salzberg S.L."/>
        </authorList>
    </citation>
    <scope>NUCLEOTIDE SEQUENCE [LARGE SCALE GENOMIC DNA]</scope>
    <source>
        <strain evidence="10 11">cv. SW786</strain>
    </source>
</reference>
<evidence type="ECO:0000256" key="3">
    <source>
        <dbReference type="ARBA" id="ARBA00022679"/>
    </source>
</evidence>
<evidence type="ECO:0000256" key="6">
    <source>
        <dbReference type="ARBA" id="ARBA00022840"/>
    </source>
</evidence>
<dbReference type="GO" id="GO:0005886">
    <property type="term" value="C:plasma membrane"/>
    <property type="evidence" value="ECO:0007669"/>
    <property type="project" value="TreeGrafter"/>
</dbReference>
<keyword evidence="2" id="KW-0723">Serine/threonine-protein kinase</keyword>
<evidence type="ECO:0000256" key="5">
    <source>
        <dbReference type="ARBA" id="ARBA00022777"/>
    </source>
</evidence>
<dbReference type="GO" id="GO:0004674">
    <property type="term" value="F:protein serine/threonine kinase activity"/>
    <property type="evidence" value="ECO:0007669"/>
    <property type="project" value="UniProtKB-KW"/>
</dbReference>
<dbReference type="InParanoid" id="A0A7N2LT40"/>
<dbReference type="InterPro" id="IPR045272">
    <property type="entry name" value="ANXUR1/2-like"/>
</dbReference>
<dbReference type="Gene3D" id="3.30.200.20">
    <property type="entry name" value="Phosphorylase Kinase, domain 1"/>
    <property type="match status" value="1"/>
</dbReference>
<evidence type="ECO:0000313" key="11">
    <source>
        <dbReference type="Proteomes" id="UP000594261"/>
    </source>
</evidence>
<dbReference type="PANTHER" id="PTHR27003:SF451">
    <property type="entry name" value="PROTEIN KINASE DOMAIN-CONTAINING PROTEIN"/>
    <property type="match status" value="1"/>
</dbReference>
<evidence type="ECO:0000313" key="10">
    <source>
        <dbReference type="EnsemblPlants" id="QL05p061267:mrna"/>
    </source>
</evidence>
<dbReference type="GO" id="GO:0004714">
    <property type="term" value="F:transmembrane receptor protein tyrosine kinase activity"/>
    <property type="evidence" value="ECO:0007669"/>
    <property type="project" value="InterPro"/>
</dbReference>
<evidence type="ECO:0000256" key="7">
    <source>
        <dbReference type="ARBA" id="ARBA00047899"/>
    </source>
</evidence>
<reference evidence="10" key="2">
    <citation type="submission" date="2021-01" db="UniProtKB">
        <authorList>
            <consortium name="EnsemblPlants"/>
        </authorList>
    </citation>
    <scope>IDENTIFICATION</scope>
</reference>
<dbReference type="Gramene" id="QL05p061267:mrna">
    <property type="protein sequence ID" value="QL05p061267:mrna"/>
    <property type="gene ID" value="QL05p061267"/>
</dbReference>